<feature type="transmembrane region" description="Helical" evidence="7">
    <location>
        <begin position="188"/>
        <end position="209"/>
    </location>
</feature>
<feature type="transmembrane region" description="Helical" evidence="7">
    <location>
        <begin position="221"/>
        <end position="241"/>
    </location>
</feature>
<comment type="caution">
    <text evidence="8">The sequence shown here is derived from an EMBL/GenBank/DDBJ whole genome shotgun (WGS) entry which is preliminary data.</text>
</comment>
<evidence type="ECO:0000256" key="4">
    <source>
        <dbReference type="ARBA" id="ARBA00022989"/>
    </source>
</evidence>
<gene>
    <name evidence="8" type="ORF">E6K73_08535</name>
</gene>
<evidence type="ECO:0000256" key="1">
    <source>
        <dbReference type="ARBA" id="ARBA00004651"/>
    </source>
</evidence>
<organism evidence="8 9">
    <name type="scientific">Eiseniibacteriota bacterium</name>
    <dbReference type="NCBI Taxonomy" id="2212470"/>
    <lineage>
        <taxon>Bacteria</taxon>
        <taxon>Candidatus Eiseniibacteriota</taxon>
    </lineage>
</organism>
<proteinExistence type="predicted"/>
<feature type="compositionally biased region" description="Pro residues" evidence="6">
    <location>
        <begin position="13"/>
        <end position="22"/>
    </location>
</feature>
<feature type="transmembrane region" description="Helical" evidence="7">
    <location>
        <begin position="153"/>
        <end position="176"/>
    </location>
</feature>
<feature type="transmembrane region" description="Helical" evidence="7">
    <location>
        <begin position="253"/>
        <end position="277"/>
    </location>
</feature>
<dbReference type="Pfam" id="PF01943">
    <property type="entry name" value="Polysacc_synt"/>
    <property type="match status" value="1"/>
</dbReference>
<sequence>MSSADSAAARSAPAPPPAPPRPPRGRTRTGPAAFAGPRFQAYLPPGASPISVRLGSIRGGNRPTTSSTRHAHQSIEALSDGGPAAGCGSFRARNGRRSGPCLDPGERYRVSTARTVARSTTRLLGGLLSAKVLDFVFYLILARRLGVEQFGRYTFAMSFTLLFSVIADFGVSTLIVRETSRAPRYTRALLGRGLVLKLGLALVTLLVTLGTSVATRSSPDVLALTAVFTVAMLLNSAALLFENLLKSGNRAGVAGMSVVAQSATALAVGVVLVFSRAGAMGGALAYLAAATVHLGVALVTSRDLWRAAAPDEAARDADSTAPPAPLLGYLALLREAAPLALSGVFIVVYFRIDSVLLHAIKGESAVGLYGGIYRFFEAFVLLSAAYRSVLFPIMARAADGPAEALGVLCRKSLRLHLMFTIGVAVFVTFRAREIIVLVLGPDYAPAAAGLAILIWALPGAFMADTMLHLLAAQRRQSVSARAVAITALFNVAINLTLIPYFSYLGASATTVASEALSFALMYMAFGRSVPRIGLFGVARAPLIAGGIAAATMVLLSPLDPGGAWGIALMGTFAMAAYILALVALGALGRQDAELVQEILPAALRASLRGERRT</sequence>
<evidence type="ECO:0000256" key="6">
    <source>
        <dbReference type="SAM" id="MobiDB-lite"/>
    </source>
</evidence>
<dbReference type="CDD" id="cd13128">
    <property type="entry name" value="MATE_Wzx_like"/>
    <property type="match status" value="1"/>
</dbReference>
<accession>A0A538SFM3</accession>
<dbReference type="InterPro" id="IPR002797">
    <property type="entry name" value="Polysacc_synth"/>
</dbReference>
<keyword evidence="3 7" id="KW-0812">Transmembrane</keyword>
<feature type="transmembrane region" description="Helical" evidence="7">
    <location>
        <begin position="564"/>
        <end position="587"/>
    </location>
</feature>
<feature type="transmembrane region" description="Helical" evidence="7">
    <location>
        <begin position="283"/>
        <end position="305"/>
    </location>
</feature>
<dbReference type="EMBL" id="VBOT01000105">
    <property type="protein sequence ID" value="TMQ50173.1"/>
    <property type="molecule type" value="Genomic_DNA"/>
</dbReference>
<dbReference type="PANTHER" id="PTHR30250">
    <property type="entry name" value="PST FAMILY PREDICTED COLANIC ACID TRANSPORTER"/>
    <property type="match status" value="1"/>
</dbReference>
<evidence type="ECO:0000313" key="8">
    <source>
        <dbReference type="EMBL" id="TMQ50173.1"/>
    </source>
</evidence>
<feature type="transmembrane region" description="Helical" evidence="7">
    <location>
        <begin position="446"/>
        <end position="470"/>
    </location>
</feature>
<dbReference type="InterPro" id="IPR050833">
    <property type="entry name" value="Poly_Biosynth_Transport"/>
</dbReference>
<feature type="compositionally biased region" description="Low complexity" evidence="6">
    <location>
        <begin position="1"/>
        <end position="12"/>
    </location>
</feature>
<feature type="transmembrane region" description="Helical" evidence="7">
    <location>
        <begin position="507"/>
        <end position="525"/>
    </location>
</feature>
<feature type="transmembrane region" description="Helical" evidence="7">
    <location>
        <begin position="415"/>
        <end position="440"/>
    </location>
</feature>
<evidence type="ECO:0000256" key="3">
    <source>
        <dbReference type="ARBA" id="ARBA00022692"/>
    </source>
</evidence>
<feature type="transmembrane region" description="Helical" evidence="7">
    <location>
        <begin position="482"/>
        <end position="501"/>
    </location>
</feature>
<evidence type="ECO:0000256" key="2">
    <source>
        <dbReference type="ARBA" id="ARBA00022475"/>
    </source>
</evidence>
<dbReference type="GO" id="GO:0005886">
    <property type="term" value="C:plasma membrane"/>
    <property type="evidence" value="ECO:0007669"/>
    <property type="project" value="UniProtKB-SubCell"/>
</dbReference>
<keyword evidence="2" id="KW-1003">Cell membrane</keyword>
<dbReference type="PANTHER" id="PTHR30250:SF11">
    <property type="entry name" value="O-ANTIGEN TRANSPORTER-RELATED"/>
    <property type="match status" value="1"/>
</dbReference>
<evidence type="ECO:0000313" key="9">
    <source>
        <dbReference type="Proteomes" id="UP000320184"/>
    </source>
</evidence>
<dbReference type="AlphaFoldDB" id="A0A538SFM3"/>
<evidence type="ECO:0000256" key="5">
    <source>
        <dbReference type="ARBA" id="ARBA00023136"/>
    </source>
</evidence>
<dbReference type="Proteomes" id="UP000320184">
    <property type="component" value="Unassembled WGS sequence"/>
</dbReference>
<feature type="transmembrane region" description="Helical" evidence="7">
    <location>
        <begin position="537"/>
        <end position="558"/>
    </location>
</feature>
<keyword evidence="4 7" id="KW-1133">Transmembrane helix</keyword>
<keyword evidence="5 7" id="KW-0472">Membrane</keyword>
<feature type="transmembrane region" description="Helical" evidence="7">
    <location>
        <begin position="326"/>
        <end position="352"/>
    </location>
</feature>
<name>A0A538SFM3_UNCEI</name>
<feature type="transmembrane region" description="Helical" evidence="7">
    <location>
        <begin position="372"/>
        <end position="394"/>
    </location>
</feature>
<feature type="transmembrane region" description="Helical" evidence="7">
    <location>
        <begin position="123"/>
        <end position="141"/>
    </location>
</feature>
<feature type="region of interest" description="Disordered" evidence="6">
    <location>
        <begin position="1"/>
        <end position="34"/>
    </location>
</feature>
<protein>
    <submittedName>
        <fullName evidence="8">Flippase</fullName>
    </submittedName>
</protein>
<evidence type="ECO:0000256" key="7">
    <source>
        <dbReference type="SAM" id="Phobius"/>
    </source>
</evidence>
<reference evidence="8 9" key="1">
    <citation type="journal article" date="2019" name="Nat. Microbiol.">
        <title>Mediterranean grassland soil C-N compound turnover is dependent on rainfall and depth, and is mediated by genomically divergent microorganisms.</title>
        <authorList>
            <person name="Diamond S."/>
            <person name="Andeer P.F."/>
            <person name="Li Z."/>
            <person name="Crits-Christoph A."/>
            <person name="Burstein D."/>
            <person name="Anantharaman K."/>
            <person name="Lane K.R."/>
            <person name="Thomas B.C."/>
            <person name="Pan C."/>
            <person name="Northen T.R."/>
            <person name="Banfield J.F."/>
        </authorList>
    </citation>
    <scope>NUCLEOTIDE SEQUENCE [LARGE SCALE GENOMIC DNA]</scope>
    <source>
        <strain evidence="8">WS_3</strain>
    </source>
</reference>
<comment type="subcellular location">
    <subcellularLocation>
        <location evidence="1">Cell membrane</location>
        <topology evidence="1">Multi-pass membrane protein</topology>
    </subcellularLocation>
</comment>